<sequence>MSCSGGYGEAYPPRQVHCGEAEGFWYRDVTHFGDSPLYPLDAYFTVSMMDLVQSYFYTRYFAMPTSGGRATLLVMGRVFRTSYPPRGADIAEFGRRLRAYLERWDERYEEWKTEVLRIVDEMRRIPTDLPHGLEDIGVVEKGEGFSPYAVLEGWMRLYTLWLRLWFKHYEFLMVGYLLYHLFHKFLKTFFPNIPEHHVIDMLRPDEMDIWRPHLILKRLADKARELGLEQQVLSAGSAKELEERLAQAGEAGALWLAEWEAAKYPWFYISTGAGFHHWEERWINNLDIPLTLLKTYIQEGPSEPRRLSPDELAARYAELLPEEVRRSFWDYLHRPQLGLTPERRLKASRTPTLEGGAFVL</sequence>
<dbReference type="AlphaFoldDB" id="A4WIA7"/>
<protein>
    <submittedName>
        <fullName evidence="1">Uncharacterized protein</fullName>
    </submittedName>
</protein>
<dbReference type="EMBL" id="CP000660">
    <property type="protein sequence ID" value="ABP50124.1"/>
    <property type="molecule type" value="Genomic_DNA"/>
</dbReference>
<dbReference type="HOGENOM" id="CLU_768633_0_0_2"/>
<reference evidence="1 2" key="1">
    <citation type="submission" date="2007-04" db="EMBL/GenBank/DDBJ databases">
        <title>Complete sequence of Pyrobaculum arsenaticum DSM 13514.</title>
        <authorList>
            <consortium name="US DOE Joint Genome Institute"/>
            <person name="Copeland A."/>
            <person name="Lucas S."/>
            <person name="Lapidus A."/>
            <person name="Barry K."/>
            <person name="Glavina del Rio T."/>
            <person name="Dalin E."/>
            <person name="Tice H."/>
            <person name="Pitluck S."/>
            <person name="Chain P."/>
            <person name="Malfatti S."/>
            <person name="Shin M."/>
            <person name="Vergez L."/>
            <person name="Schmutz J."/>
            <person name="Larimer F."/>
            <person name="Land M."/>
            <person name="Hauser L."/>
            <person name="Kyrpides N."/>
            <person name="Mikhailova N."/>
            <person name="Cozen A.E."/>
            <person name="Fitz-Gibbon S.T."/>
            <person name="House C.H."/>
            <person name="Saltikov C."/>
            <person name="Lowe T.M."/>
            <person name="Richardson P."/>
        </authorList>
    </citation>
    <scope>NUCLEOTIDE SEQUENCE [LARGE SCALE GENOMIC DNA]</scope>
    <source>
        <strain evidence="2">ATCC 700994 / DSM 13514 / JCM 11321 / PZ6</strain>
    </source>
</reference>
<organism evidence="1 2">
    <name type="scientific">Pyrobaculum arsenaticum (strain DSM 13514 / JCM 11321 / PZ6)</name>
    <dbReference type="NCBI Taxonomy" id="340102"/>
    <lineage>
        <taxon>Archaea</taxon>
        <taxon>Thermoproteota</taxon>
        <taxon>Thermoprotei</taxon>
        <taxon>Thermoproteales</taxon>
        <taxon>Thermoproteaceae</taxon>
        <taxon>Pyrobaculum</taxon>
    </lineage>
</organism>
<dbReference type="RefSeq" id="WP_011900031.1">
    <property type="nucleotide sequence ID" value="NC_009376.1"/>
</dbReference>
<dbReference type="Proteomes" id="UP000001567">
    <property type="component" value="Chromosome"/>
</dbReference>
<dbReference type="KEGG" id="pas:Pars_0529"/>
<evidence type="ECO:0000313" key="1">
    <source>
        <dbReference type="EMBL" id="ABP50124.1"/>
    </source>
</evidence>
<dbReference type="OrthoDB" id="23397at2157"/>
<dbReference type="STRING" id="340102.Pars_0529"/>
<dbReference type="GeneID" id="5054264"/>
<dbReference type="PhylomeDB" id="A4WIA7"/>
<accession>A4WIA7</accession>
<name>A4WIA7_PYRAR</name>
<gene>
    <name evidence="1" type="ordered locus">Pars_0529</name>
</gene>
<proteinExistence type="predicted"/>
<evidence type="ECO:0000313" key="2">
    <source>
        <dbReference type="Proteomes" id="UP000001567"/>
    </source>
</evidence>